<keyword evidence="8" id="KW-1185">Reference proteome</keyword>
<feature type="compositionally biased region" description="Polar residues" evidence="5">
    <location>
        <begin position="148"/>
        <end position="162"/>
    </location>
</feature>
<feature type="compositionally biased region" description="Low complexity" evidence="5">
    <location>
        <begin position="413"/>
        <end position="423"/>
    </location>
</feature>
<feature type="region of interest" description="Disordered" evidence="5">
    <location>
        <begin position="148"/>
        <end position="231"/>
    </location>
</feature>
<evidence type="ECO:0000313" key="7">
    <source>
        <dbReference type="EMBL" id="KAF2206084.1"/>
    </source>
</evidence>
<accession>A0A9P4JX70</accession>
<evidence type="ECO:0000256" key="5">
    <source>
        <dbReference type="SAM" id="MobiDB-lite"/>
    </source>
</evidence>
<reference evidence="7" key="1">
    <citation type="journal article" date="2020" name="Stud. Mycol.">
        <title>101 Dothideomycetes genomes: a test case for predicting lifestyles and emergence of pathogens.</title>
        <authorList>
            <person name="Haridas S."/>
            <person name="Albert R."/>
            <person name="Binder M."/>
            <person name="Bloem J."/>
            <person name="Labutti K."/>
            <person name="Salamov A."/>
            <person name="Andreopoulos B."/>
            <person name="Baker S."/>
            <person name="Barry K."/>
            <person name="Bills G."/>
            <person name="Bluhm B."/>
            <person name="Cannon C."/>
            <person name="Castanera R."/>
            <person name="Culley D."/>
            <person name="Daum C."/>
            <person name="Ezra D."/>
            <person name="Gonzalez J."/>
            <person name="Henrissat B."/>
            <person name="Kuo A."/>
            <person name="Liang C."/>
            <person name="Lipzen A."/>
            <person name="Lutzoni F."/>
            <person name="Magnuson J."/>
            <person name="Mondo S."/>
            <person name="Nolan M."/>
            <person name="Ohm R."/>
            <person name="Pangilinan J."/>
            <person name="Park H.-J."/>
            <person name="Ramirez L."/>
            <person name="Alfaro M."/>
            <person name="Sun H."/>
            <person name="Tritt A."/>
            <person name="Yoshinaga Y."/>
            <person name="Zwiers L.-H."/>
            <person name="Turgeon B."/>
            <person name="Goodwin S."/>
            <person name="Spatafora J."/>
            <person name="Crous P."/>
            <person name="Grigoriev I."/>
        </authorList>
    </citation>
    <scope>NUCLEOTIDE SEQUENCE</scope>
    <source>
        <strain evidence="7">ATCC 74209</strain>
    </source>
</reference>
<dbReference type="OrthoDB" id="5215637at2759"/>
<dbReference type="Proteomes" id="UP000799536">
    <property type="component" value="Unassembled WGS sequence"/>
</dbReference>
<keyword evidence="2 6" id="KW-0812">Transmembrane</keyword>
<feature type="compositionally biased region" description="Polar residues" evidence="5">
    <location>
        <begin position="390"/>
        <end position="401"/>
    </location>
</feature>
<dbReference type="InterPro" id="IPR051694">
    <property type="entry name" value="Immunoregulatory_rcpt-like"/>
</dbReference>
<dbReference type="EMBL" id="ML993846">
    <property type="protein sequence ID" value="KAF2206084.1"/>
    <property type="molecule type" value="Genomic_DNA"/>
</dbReference>
<evidence type="ECO:0000256" key="6">
    <source>
        <dbReference type="SAM" id="Phobius"/>
    </source>
</evidence>
<dbReference type="PANTHER" id="PTHR15549">
    <property type="entry name" value="PAIRED IMMUNOGLOBULIN-LIKE TYPE 2 RECEPTOR"/>
    <property type="match status" value="1"/>
</dbReference>
<organism evidence="7 8">
    <name type="scientific">Delitschia confertaspora ATCC 74209</name>
    <dbReference type="NCBI Taxonomy" id="1513339"/>
    <lineage>
        <taxon>Eukaryota</taxon>
        <taxon>Fungi</taxon>
        <taxon>Dikarya</taxon>
        <taxon>Ascomycota</taxon>
        <taxon>Pezizomycotina</taxon>
        <taxon>Dothideomycetes</taxon>
        <taxon>Pleosporomycetidae</taxon>
        <taxon>Pleosporales</taxon>
        <taxon>Delitschiaceae</taxon>
        <taxon>Delitschia</taxon>
    </lineage>
</organism>
<evidence type="ECO:0000256" key="4">
    <source>
        <dbReference type="ARBA" id="ARBA00023136"/>
    </source>
</evidence>
<keyword evidence="4 6" id="KW-0472">Membrane</keyword>
<feature type="compositionally biased region" description="Low complexity" evidence="5">
    <location>
        <begin position="179"/>
        <end position="222"/>
    </location>
</feature>
<evidence type="ECO:0000256" key="1">
    <source>
        <dbReference type="ARBA" id="ARBA00004167"/>
    </source>
</evidence>
<feature type="transmembrane region" description="Helical" evidence="6">
    <location>
        <begin position="269"/>
        <end position="293"/>
    </location>
</feature>
<dbReference type="AlphaFoldDB" id="A0A9P4JX70"/>
<proteinExistence type="predicted"/>
<comment type="caution">
    <text evidence="7">The sequence shown here is derived from an EMBL/GenBank/DDBJ whole genome shotgun (WGS) entry which is preliminary data.</text>
</comment>
<feature type="region of interest" description="Disordered" evidence="5">
    <location>
        <begin position="324"/>
        <end position="472"/>
    </location>
</feature>
<feature type="compositionally biased region" description="Pro residues" evidence="5">
    <location>
        <begin position="447"/>
        <end position="457"/>
    </location>
</feature>
<comment type="subcellular location">
    <subcellularLocation>
        <location evidence="1">Membrane</location>
        <topology evidence="1">Single-pass membrane protein</topology>
    </subcellularLocation>
</comment>
<evidence type="ECO:0008006" key="9">
    <source>
        <dbReference type="Google" id="ProtNLM"/>
    </source>
</evidence>
<name>A0A9P4JX70_9PLEO</name>
<dbReference type="GO" id="GO:0071944">
    <property type="term" value="C:cell periphery"/>
    <property type="evidence" value="ECO:0007669"/>
    <property type="project" value="UniProtKB-ARBA"/>
</dbReference>
<protein>
    <recommendedName>
        <fullName evidence="9">Mid2 domain-containing protein</fullName>
    </recommendedName>
</protein>
<evidence type="ECO:0000256" key="3">
    <source>
        <dbReference type="ARBA" id="ARBA00022989"/>
    </source>
</evidence>
<dbReference type="PANTHER" id="PTHR15549:SF26">
    <property type="entry name" value="AXIAL BUDDING PATTERN PROTEIN 2-RELATED"/>
    <property type="match status" value="1"/>
</dbReference>
<evidence type="ECO:0000313" key="8">
    <source>
        <dbReference type="Proteomes" id="UP000799536"/>
    </source>
</evidence>
<dbReference type="GO" id="GO:0016020">
    <property type="term" value="C:membrane"/>
    <property type="evidence" value="ECO:0007669"/>
    <property type="project" value="UniProtKB-SubCell"/>
</dbReference>
<keyword evidence="3 6" id="KW-1133">Transmembrane helix</keyword>
<sequence length="472" mass="48172">MYSKYSIYFTLLRRHDARVVRDRGLTVTDYPNGNLSPSHNDMPCSTQEGAACCPDKWQCLDNGLCYYPPDNLYGRYGCTDQSWKSPYCASNLCTYNMTAAGDEAITQCSGHGNQWCCDGDRVHRDCCTDNSMPFFDLSDGKAYATIGSGSTPSNAPTLATIQGPTSPQETGGGGGGGNSKSSSPFSSAAPSASSTPASSKPSSAPASKDSESSTSDKSSSPSMTQSVQTSISSGSAGVSTIIITTNVPAASAASSPKDPQSKPSSKSKLPIIVGCAVGIPLGLAVLVLLALLYRRRRRSSVANPPEKSIPSPDPAFEGSAFAGGAAAKHGAGNKTYRHDPAIPELGSQPVGPGRPISTIKGMAELEGGAGFAPGATPHAPHLVGVGGGNSSLEHTPQSSWGSAPPGYSPAQNQAGFSGTSGAAAGAGGGQPGQEQSNVTGGGRYIPYRPPQAQPQNPPENVAELPAMKTPPA</sequence>
<gene>
    <name evidence="7" type="ORF">GQ43DRAFT_360937</name>
</gene>
<evidence type="ECO:0000256" key="2">
    <source>
        <dbReference type="ARBA" id="ARBA00022692"/>
    </source>
</evidence>